<evidence type="ECO:0000313" key="1">
    <source>
        <dbReference type="EMBL" id="CAF9905520.1"/>
    </source>
</evidence>
<dbReference type="Proteomes" id="UP000664203">
    <property type="component" value="Unassembled WGS sequence"/>
</dbReference>
<protein>
    <submittedName>
        <fullName evidence="1">Uncharacterized protein</fullName>
    </submittedName>
</protein>
<dbReference type="OrthoDB" id="10515074at2759"/>
<keyword evidence="2" id="KW-1185">Reference proteome</keyword>
<organism evidence="1 2">
    <name type="scientific">Alectoria fallacina</name>
    <dbReference type="NCBI Taxonomy" id="1903189"/>
    <lineage>
        <taxon>Eukaryota</taxon>
        <taxon>Fungi</taxon>
        <taxon>Dikarya</taxon>
        <taxon>Ascomycota</taxon>
        <taxon>Pezizomycotina</taxon>
        <taxon>Lecanoromycetes</taxon>
        <taxon>OSLEUM clade</taxon>
        <taxon>Lecanoromycetidae</taxon>
        <taxon>Lecanorales</taxon>
        <taxon>Lecanorineae</taxon>
        <taxon>Parmeliaceae</taxon>
        <taxon>Alectoria</taxon>
    </lineage>
</organism>
<sequence length="107" mass="11210">MSFVKSIGRLPAAIVKKLAGGNNNNNNDKIAPLFVAPPYVDDEEIVVELACGHIFREKDGHEARGAGFRGNGLLANLDIFEATRCPICESDPVKGAGGARVVGYGGA</sequence>
<evidence type="ECO:0000313" key="2">
    <source>
        <dbReference type="Proteomes" id="UP000664203"/>
    </source>
</evidence>
<accession>A0A8H3EH43</accession>
<proteinExistence type="predicted"/>
<name>A0A8H3EH43_9LECA</name>
<dbReference type="AlphaFoldDB" id="A0A8H3EH43"/>
<comment type="caution">
    <text evidence="1">The sequence shown here is derived from an EMBL/GenBank/DDBJ whole genome shotgun (WGS) entry which is preliminary data.</text>
</comment>
<reference evidence="1" key="1">
    <citation type="submission" date="2021-03" db="EMBL/GenBank/DDBJ databases">
        <authorList>
            <person name="Tagirdzhanova G."/>
        </authorList>
    </citation>
    <scope>NUCLEOTIDE SEQUENCE</scope>
</reference>
<gene>
    <name evidence="1" type="ORF">ALECFALPRED_001006</name>
</gene>
<dbReference type="EMBL" id="CAJPDR010000012">
    <property type="protein sequence ID" value="CAF9905520.1"/>
    <property type="molecule type" value="Genomic_DNA"/>
</dbReference>